<dbReference type="Pfam" id="PF13977">
    <property type="entry name" value="TetR_C_6"/>
    <property type="match status" value="1"/>
</dbReference>
<evidence type="ECO:0000256" key="5">
    <source>
        <dbReference type="PROSITE-ProRule" id="PRU00335"/>
    </source>
</evidence>
<dbReference type="Proteomes" id="UP000532373">
    <property type="component" value="Unassembled WGS sequence"/>
</dbReference>
<protein>
    <submittedName>
        <fullName evidence="7">AcrR family transcriptional regulator</fullName>
    </submittedName>
</protein>
<dbReference type="EMBL" id="JACHGI010000001">
    <property type="protein sequence ID" value="MBB6464836.1"/>
    <property type="molecule type" value="Genomic_DNA"/>
</dbReference>
<dbReference type="InterPro" id="IPR050109">
    <property type="entry name" value="HTH-type_TetR-like_transc_reg"/>
</dbReference>
<dbReference type="InterPro" id="IPR009057">
    <property type="entry name" value="Homeodomain-like_sf"/>
</dbReference>
<keyword evidence="3 5" id="KW-0238">DNA-binding</keyword>
<feature type="DNA-binding region" description="H-T-H motif" evidence="5">
    <location>
        <begin position="33"/>
        <end position="52"/>
    </location>
</feature>
<dbReference type="InterPro" id="IPR001647">
    <property type="entry name" value="HTH_TetR"/>
</dbReference>
<comment type="caution">
    <text evidence="7">The sequence shown here is derived from an EMBL/GenBank/DDBJ whole genome shotgun (WGS) entry which is preliminary data.</text>
</comment>
<dbReference type="GO" id="GO:0003700">
    <property type="term" value="F:DNA-binding transcription factor activity"/>
    <property type="evidence" value="ECO:0007669"/>
    <property type="project" value="TreeGrafter"/>
</dbReference>
<keyword evidence="4" id="KW-0804">Transcription</keyword>
<dbReference type="RefSeq" id="WP_184767388.1">
    <property type="nucleotide sequence ID" value="NZ_JACHGI010000001.1"/>
</dbReference>
<keyword evidence="2" id="KW-0805">Transcription regulation</keyword>
<evidence type="ECO:0000256" key="3">
    <source>
        <dbReference type="ARBA" id="ARBA00023125"/>
    </source>
</evidence>
<reference evidence="7 8" key="1">
    <citation type="submission" date="2020-08" db="EMBL/GenBank/DDBJ databases">
        <title>Genomic Encyclopedia of Type Strains, Phase IV (KMG-IV): sequencing the most valuable type-strain genomes for metagenomic binning, comparative biology and taxonomic classification.</title>
        <authorList>
            <person name="Goeker M."/>
        </authorList>
    </citation>
    <scope>NUCLEOTIDE SEQUENCE [LARGE SCALE GENOMIC DNA]</scope>
    <source>
        <strain evidence="7 8">DSM 17454</strain>
    </source>
</reference>
<evidence type="ECO:0000256" key="2">
    <source>
        <dbReference type="ARBA" id="ARBA00023015"/>
    </source>
</evidence>
<dbReference type="InterPro" id="IPR036271">
    <property type="entry name" value="Tet_transcr_reg_TetR-rel_C_sf"/>
</dbReference>
<evidence type="ECO:0000313" key="8">
    <source>
        <dbReference type="Proteomes" id="UP000532373"/>
    </source>
</evidence>
<dbReference type="Gene3D" id="1.10.10.60">
    <property type="entry name" value="Homeodomain-like"/>
    <property type="match status" value="1"/>
</dbReference>
<sequence>MRTVDPAKHEARRRHILAAAAECFATKGFPSTRTADICAAAGMSSGNLFHYFPSKQAIFTAIFEQDGRDNAALLEQAAKAHDALEALLGFADFMVAQTEYPHLAGLMLEVIANAKRDAEFAALLDRNDRENRDGVTMLLKRAAEAGQIDPTLDPVAAANWILVLIEGAFVRASADAGFQPSKDKASLRRIITRFLAPGADAPR</sequence>
<keyword evidence="1" id="KW-0678">Repressor</keyword>
<dbReference type="PANTHER" id="PTHR30055">
    <property type="entry name" value="HTH-TYPE TRANSCRIPTIONAL REGULATOR RUTR"/>
    <property type="match status" value="1"/>
</dbReference>
<dbReference type="SUPFAM" id="SSF46689">
    <property type="entry name" value="Homeodomain-like"/>
    <property type="match status" value="1"/>
</dbReference>
<evidence type="ECO:0000256" key="4">
    <source>
        <dbReference type="ARBA" id="ARBA00023163"/>
    </source>
</evidence>
<dbReference type="GO" id="GO:0000976">
    <property type="term" value="F:transcription cis-regulatory region binding"/>
    <property type="evidence" value="ECO:0007669"/>
    <property type="project" value="TreeGrafter"/>
</dbReference>
<accession>A0A8E1WA10</accession>
<dbReference type="AlphaFoldDB" id="A0A8E1WA10"/>
<proteinExistence type="predicted"/>
<dbReference type="Pfam" id="PF00440">
    <property type="entry name" value="TetR_N"/>
    <property type="match status" value="1"/>
</dbReference>
<dbReference type="PROSITE" id="PS50977">
    <property type="entry name" value="HTH_TETR_2"/>
    <property type="match status" value="1"/>
</dbReference>
<name>A0A8E1WA10_9HYPH</name>
<evidence type="ECO:0000256" key="1">
    <source>
        <dbReference type="ARBA" id="ARBA00022491"/>
    </source>
</evidence>
<organism evidence="7 8">
    <name type="scientific">Aminobacter carboxidus</name>
    <dbReference type="NCBI Taxonomy" id="376165"/>
    <lineage>
        <taxon>Bacteria</taxon>
        <taxon>Pseudomonadati</taxon>
        <taxon>Pseudomonadota</taxon>
        <taxon>Alphaproteobacteria</taxon>
        <taxon>Hyphomicrobiales</taxon>
        <taxon>Phyllobacteriaceae</taxon>
        <taxon>Aminobacter</taxon>
    </lineage>
</organism>
<dbReference type="Gene3D" id="1.10.357.10">
    <property type="entry name" value="Tetracycline Repressor, domain 2"/>
    <property type="match status" value="1"/>
</dbReference>
<dbReference type="SUPFAM" id="SSF48498">
    <property type="entry name" value="Tetracyclin repressor-like, C-terminal domain"/>
    <property type="match status" value="1"/>
</dbReference>
<evidence type="ECO:0000259" key="6">
    <source>
        <dbReference type="PROSITE" id="PS50977"/>
    </source>
</evidence>
<feature type="domain" description="HTH tetR-type" evidence="6">
    <location>
        <begin position="10"/>
        <end position="70"/>
    </location>
</feature>
<gene>
    <name evidence="7" type="ORF">HNQ96_000683</name>
</gene>
<evidence type="ECO:0000313" key="7">
    <source>
        <dbReference type="EMBL" id="MBB6464836.1"/>
    </source>
</evidence>
<dbReference type="InterPro" id="IPR039538">
    <property type="entry name" value="BetI_C"/>
</dbReference>
<dbReference type="PANTHER" id="PTHR30055:SF226">
    <property type="entry name" value="HTH-TYPE TRANSCRIPTIONAL REGULATOR PKSA"/>
    <property type="match status" value="1"/>
</dbReference>
<dbReference type="PRINTS" id="PR00455">
    <property type="entry name" value="HTHTETR"/>
</dbReference>